<feature type="domain" description="DUF2147" evidence="3">
    <location>
        <begin position="27"/>
        <end position="144"/>
    </location>
</feature>
<dbReference type="InterPro" id="IPR019223">
    <property type="entry name" value="DUF2147"/>
</dbReference>
<dbReference type="RefSeq" id="WP_226183171.1">
    <property type="nucleotide sequence ID" value="NZ_JAJADQ010000002.1"/>
</dbReference>
<evidence type="ECO:0000256" key="2">
    <source>
        <dbReference type="SAM" id="SignalP"/>
    </source>
</evidence>
<comment type="caution">
    <text evidence="4">The sequence shown here is derived from an EMBL/GenBank/DDBJ whole genome shotgun (WGS) entry which is preliminary data.</text>
</comment>
<dbReference type="Gene3D" id="2.40.128.520">
    <property type="match status" value="1"/>
</dbReference>
<dbReference type="EMBL" id="JAJADQ010000002">
    <property type="protein sequence ID" value="MCB2376865.1"/>
    <property type="molecule type" value="Genomic_DNA"/>
</dbReference>
<sequence length="146" mass="16455">MKTILLSLLLSLACSFGAVAQAVVPLGVWADDTGETHIEIYRCGEKLCGRVVWLREPQEANTGRPKADLHNPDPGKRTQPLHNLTVLHSLRYNPAAERWEDGEIYDPHNGHTYSCYLSQVANDKLEVKGYIGFALIGRSHYWTRVR</sequence>
<evidence type="ECO:0000313" key="5">
    <source>
        <dbReference type="Proteomes" id="UP001165297"/>
    </source>
</evidence>
<accession>A0ABS8AC97</accession>
<gene>
    <name evidence="4" type="ORF">LGH70_04690</name>
</gene>
<protein>
    <submittedName>
        <fullName evidence="4">DUF2147 domain-containing protein</fullName>
    </submittedName>
</protein>
<evidence type="ECO:0000259" key="3">
    <source>
        <dbReference type="Pfam" id="PF09917"/>
    </source>
</evidence>
<feature type="compositionally biased region" description="Basic and acidic residues" evidence="1">
    <location>
        <begin position="65"/>
        <end position="76"/>
    </location>
</feature>
<feature type="chain" id="PRO_5047449210" evidence="2">
    <location>
        <begin position="21"/>
        <end position="146"/>
    </location>
</feature>
<dbReference type="PANTHER" id="PTHR36919">
    <property type="entry name" value="BLR1215 PROTEIN"/>
    <property type="match status" value="1"/>
</dbReference>
<feature type="signal peptide" evidence="2">
    <location>
        <begin position="1"/>
        <end position="20"/>
    </location>
</feature>
<proteinExistence type="predicted"/>
<keyword evidence="2" id="KW-0732">Signal</keyword>
<evidence type="ECO:0000256" key="1">
    <source>
        <dbReference type="SAM" id="MobiDB-lite"/>
    </source>
</evidence>
<organism evidence="4 5">
    <name type="scientific">Hymenobacter nitidus</name>
    <dbReference type="NCBI Taxonomy" id="2880929"/>
    <lineage>
        <taxon>Bacteria</taxon>
        <taxon>Pseudomonadati</taxon>
        <taxon>Bacteroidota</taxon>
        <taxon>Cytophagia</taxon>
        <taxon>Cytophagales</taxon>
        <taxon>Hymenobacteraceae</taxon>
        <taxon>Hymenobacter</taxon>
    </lineage>
</organism>
<dbReference type="Proteomes" id="UP001165297">
    <property type="component" value="Unassembled WGS sequence"/>
</dbReference>
<keyword evidence="5" id="KW-1185">Reference proteome</keyword>
<reference evidence="4" key="1">
    <citation type="submission" date="2021-10" db="EMBL/GenBank/DDBJ databases">
        <authorList>
            <person name="Dean J.D."/>
            <person name="Kim M.K."/>
            <person name="Newey C.N."/>
            <person name="Stoker T.S."/>
            <person name="Thompson D.W."/>
            <person name="Grose J.H."/>
        </authorList>
    </citation>
    <scope>NUCLEOTIDE SEQUENCE</scope>
    <source>
        <strain evidence="4">BT635</strain>
    </source>
</reference>
<evidence type="ECO:0000313" key="4">
    <source>
        <dbReference type="EMBL" id="MCB2376865.1"/>
    </source>
</evidence>
<dbReference type="PANTHER" id="PTHR36919:SF2">
    <property type="entry name" value="BLL6627 PROTEIN"/>
    <property type="match status" value="1"/>
</dbReference>
<name>A0ABS8AC97_9BACT</name>
<dbReference type="Pfam" id="PF09917">
    <property type="entry name" value="DUF2147"/>
    <property type="match status" value="1"/>
</dbReference>
<feature type="region of interest" description="Disordered" evidence="1">
    <location>
        <begin position="59"/>
        <end position="78"/>
    </location>
</feature>